<dbReference type="GO" id="GO:0006298">
    <property type="term" value="P:mismatch repair"/>
    <property type="evidence" value="ECO:0007669"/>
    <property type="project" value="InterPro"/>
</dbReference>
<dbReference type="InterPro" id="IPR000432">
    <property type="entry name" value="DNA_mismatch_repair_MutS_C"/>
</dbReference>
<evidence type="ECO:0000259" key="10">
    <source>
        <dbReference type="PROSITE" id="PS00486"/>
    </source>
</evidence>
<dbReference type="InterPro" id="IPR007861">
    <property type="entry name" value="DNA_mismatch_repair_MutS_clamp"/>
</dbReference>
<dbReference type="InterPro" id="IPR036187">
    <property type="entry name" value="DNA_mismatch_repair_MutS_sf"/>
</dbReference>
<dbReference type="InterPro" id="IPR027417">
    <property type="entry name" value="P-loop_NTPase"/>
</dbReference>
<dbReference type="InterPro" id="IPR011184">
    <property type="entry name" value="DNA_mismatch_repair_Msh2"/>
</dbReference>
<dbReference type="Pfam" id="PF00488">
    <property type="entry name" value="MutS_V"/>
    <property type="match status" value="1"/>
</dbReference>
<evidence type="ECO:0000313" key="12">
    <source>
        <dbReference type="Proteomes" id="UP000279236"/>
    </source>
</evidence>
<organism evidence="11 12">
    <name type="scientific">Apiotrichum porosum</name>
    <dbReference type="NCBI Taxonomy" id="105984"/>
    <lineage>
        <taxon>Eukaryota</taxon>
        <taxon>Fungi</taxon>
        <taxon>Dikarya</taxon>
        <taxon>Basidiomycota</taxon>
        <taxon>Agaricomycotina</taxon>
        <taxon>Tremellomycetes</taxon>
        <taxon>Trichosporonales</taxon>
        <taxon>Trichosporonaceae</taxon>
        <taxon>Apiotrichum</taxon>
    </lineage>
</organism>
<keyword evidence="5" id="KW-0238">DNA-binding</keyword>
<dbReference type="OrthoDB" id="276261at2759"/>
<dbReference type="SMART" id="SM00533">
    <property type="entry name" value="MUTSd"/>
    <property type="match status" value="1"/>
</dbReference>
<evidence type="ECO:0000256" key="3">
    <source>
        <dbReference type="ARBA" id="ARBA00022741"/>
    </source>
</evidence>
<dbReference type="GO" id="GO:0030983">
    <property type="term" value="F:mismatched DNA binding"/>
    <property type="evidence" value="ECO:0007669"/>
    <property type="project" value="InterPro"/>
</dbReference>
<dbReference type="PANTHER" id="PTHR11361">
    <property type="entry name" value="DNA MISMATCH REPAIR PROTEIN MUTS FAMILY MEMBER"/>
    <property type="match status" value="1"/>
</dbReference>
<dbReference type="Pfam" id="PF05192">
    <property type="entry name" value="MutS_III"/>
    <property type="match status" value="1"/>
</dbReference>
<name>A0A427XW99_9TREE</name>
<dbReference type="PROSITE" id="PS00486">
    <property type="entry name" value="DNA_MISMATCH_REPAIR_2"/>
    <property type="match status" value="1"/>
</dbReference>
<evidence type="ECO:0000256" key="5">
    <source>
        <dbReference type="ARBA" id="ARBA00023125"/>
    </source>
</evidence>
<accession>A0A427XW99</accession>
<dbReference type="GO" id="GO:0005634">
    <property type="term" value="C:nucleus"/>
    <property type="evidence" value="ECO:0007669"/>
    <property type="project" value="TreeGrafter"/>
</dbReference>
<dbReference type="SMART" id="SM00534">
    <property type="entry name" value="MUTSac"/>
    <property type="match status" value="1"/>
</dbReference>
<dbReference type="PANTHER" id="PTHR11361:SF21">
    <property type="entry name" value="MUTS PROTEIN HOMOLOG 4"/>
    <property type="match status" value="1"/>
</dbReference>
<protein>
    <recommendedName>
        <fullName evidence="2 8">DNA mismatch repair protein MSH3</fullName>
    </recommendedName>
    <alternativeName>
        <fullName evidence="2 8">DNA mismatch repair protein MSH3</fullName>
    </alternativeName>
</protein>
<dbReference type="GeneID" id="39591303"/>
<dbReference type="GO" id="GO:0005524">
    <property type="term" value="F:ATP binding"/>
    <property type="evidence" value="ECO:0007669"/>
    <property type="project" value="UniProtKB-KW"/>
</dbReference>
<dbReference type="Proteomes" id="UP000279236">
    <property type="component" value="Unassembled WGS sequence"/>
</dbReference>
<dbReference type="Gene3D" id="3.30.420.110">
    <property type="entry name" value="MutS, connector domain"/>
    <property type="match status" value="1"/>
</dbReference>
<dbReference type="PIRSF" id="PIRSF005813">
    <property type="entry name" value="MSH2"/>
    <property type="match status" value="1"/>
</dbReference>
<dbReference type="SUPFAM" id="SSF48334">
    <property type="entry name" value="DNA repair protein MutS, domain III"/>
    <property type="match status" value="1"/>
</dbReference>
<dbReference type="STRING" id="105984.A0A427XW99"/>
<keyword evidence="12" id="KW-1185">Reference proteome</keyword>
<reference evidence="11 12" key="1">
    <citation type="submission" date="2018-11" db="EMBL/GenBank/DDBJ databases">
        <title>Genome sequence of Apiotrichum porosum DSM 27194.</title>
        <authorList>
            <person name="Aliyu H."/>
            <person name="Gorte O."/>
            <person name="Ochsenreither K."/>
        </authorList>
    </citation>
    <scope>NUCLEOTIDE SEQUENCE [LARGE SCALE GENOMIC DNA]</scope>
    <source>
        <strain evidence="11 12">DSM 27194</strain>
    </source>
</reference>
<gene>
    <name evidence="11" type="primary">MSH4</name>
    <name evidence="11" type="ORF">EHS24_006760</name>
</gene>
<keyword evidence="3" id="KW-0547">Nucleotide-binding</keyword>
<dbReference type="RefSeq" id="XP_028477055.1">
    <property type="nucleotide sequence ID" value="XM_028622163.1"/>
</dbReference>
<dbReference type="AlphaFoldDB" id="A0A427XW99"/>
<sequence length="875" mass="96407">MSSKPPSRPPTALTARPPTHPSSNQFLAPPKRHGSVVSRSHSARPQTAYSSRQSATSARPSTTGSIVGDGGEYIVAALQNKGTGVEVGLAAINIDTGRMTITQVADSSSFNKTLYYLSLYRPKTVLVTDTQVTRVSMGARKTDSKMVEKIEKEFQLKCEAVARSHWSADNGLDLIKQFGIEDDTKASVLMVAADRYYALCAASALLTYACVQHGANLSDNSVIIKYETMRGHMFIDPESARNLELVQNNITMKNTNTLFSTLNACTTPMGIRLLRSSILQPSNQKPIIENRLDAVEELVNSSEKLGGIRKSLKPVEGVDFDKLITSISQNQRVNHSDPVQTETRIALLLQLRKVVTSVPELARVLRQSKSTLLKIGCRMLSDPQVQDIATLIDQRINDEASLGTGKGTKRQMSKNSKLYAVKSNFNQLLDVARATHAENVADIMEMTKVYQDEYGITTQLEWSEQGYRFHCLPDDLVDIEMPKVFIHFEKSKKAIRFTSHELLKRNQRMLQTQQEVFLMSEDIVAELIEEVVDKIGCLYACSEAIALLDVLSGFADISSFRPQFGKALVIKNGRHPILDQTLPSGTCVPNDVYAADGPANFQLIQGPNMSGKSTYLRQIGLLTVQAMVGCFVPAEYAQFKLHDALLTRLSNDDSIEKSLSTFAAEMATSAMILGLATDRSLVLIDELGRGTAPIEGVGLSQAIAEALIRAKSFVFFATHFQELAQTLCIFPGVQTLHLQVQSNSHMGSSGSFSSVFHYKVVQGSCKEEHYGLELAKLASLPTEVTDKAWEVATKLTDLEEKGRNASLANAEAMRRKVIIELRGKLQQVLESSQSDPSVVDYLRKLQEDLFNSMQTVLEFRQESAASDDTEVATSR</sequence>
<dbReference type="Pfam" id="PF05188">
    <property type="entry name" value="MutS_II"/>
    <property type="match status" value="1"/>
</dbReference>
<comment type="similarity">
    <text evidence="1">Belongs to the DNA mismatch repair MutS family.</text>
</comment>
<proteinExistence type="inferred from homology"/>
<evidence type="ECO:0000256" key="7">
    <source>
        <dbReference type="ARBA" id="ARBA00025902"/>
    </source>
</evidence>
<dbReference type="SUPFAM" id="SSF53150">
    <property type="entry name" value="DNA repair protein MutS, domain II"/>
    <property type="match status" value="1"/>
</dbReference>
<dbReference type="Pfam" id="PF05190">
    <property type="entry name" value="MutS_IV"/>
    <property type="match status" value="1"/>
</dbReference>
<evidence type="ECO:0000256" key="9">
    <source>
        <dbReference type="SAM" id="MobiDB-lite"/>
    </source>
</evidence>
<dbReference type="InterPro" id="IPR045076">
    <property type="entry name" value="MutS"/>
</dbReference>
<dbReference type="Gene3D" id="1.10.1420.10">
    <property type="match status" value="2"/>
</dbReference>
<evidence type="ECO:0000313" key="11">
    <source>
        <dbReference type="EMBL" id="RSH83103.1"/>
    </source>
</evidence>
<keyword evidence="6" id="KW-0469">Meiosis</keyword>
<evidence type="ECO:0000256" key="6">
    <source>
        <dbReference type="ARBA" id="ARBA00023254"/>
    </source>
</evidence>
<feature type="region of interest" description="Disordered" evidence="9">
    <location>
        <begin position="1"/>
        <end position="66"/>
    </location>
</feature>
<dbReference type="InterPro" id="IPR007696">
    <property type="entry name" value="DNA_mismatch_repair_MutS_core"/>
</dbReference>
<dbReference type="FunFam" id="3.40.50.300:FF:000870">
    <property type="entry name" value="MutS protein homolog 4"/>
    <property type="match status" value="1"/>
</dbReference>
<evidence type="ECO:0000256" key="8">
    <source>
        <dbReference type="ARBA" id="ARBA00073774"/>
    </source>
</evidence>
<dbReference type="InterPro" id="IPR036678">
    <property type="entry name" value="MutS_con_dom_sf"/>
</dbReference>
<comment type="caution">
    <text evidence="11">The sequence shown here is derived from an EMBL/GenBank/DDBJ whole genome shotgun (WGS) entry which is preliminary data.</text>
</comment>
<dbReference type="InterPro" id="IPR007860">
    <property type="entry name" value="DNA_mmatch_repair_MutS_con_dom"/>
</dbReference>
<evidence type="ECO:0000256" key="1">
    <source>
        <dbReference type="ARBA" id="ARBA00006271"/>
    </source>
</evidence>
<keyword evidence="4" id="KW-0067">ATP-binding</keyword>
<evidence type="ECO:0000256" key="4">
    <source>
        <dbReference type="ARBA" id="ARBA00022840"/>
    </source>
</evidence>
<dbReference type="GO" id="GO:0140664">
    <property type="term" value="F:ATP-dependent DNA damage sensor activity"/>
    <property type="evidence" value="ECO:0007669"/>
    <property type="project" value="InterPro"/>
</dbReference>
<dbReference type="EMBL" id="RSCE01000004">
    <property type="protein sequence ID" value="RSH83103.1"/>
    <property type="molecule type" value="Genomic_DNA"/>
</dbReference>
<feature type="domain" description="DNA mismatch repair proteins mutS family" evidence="10">
    <location>
        <begin position="680"/>
        <end position="696"/>
    </location>
</feature>
<feature type="compositionally biased region" description="Polar residues" evidence="9">
    <location>
        <begin position="37"/>
        <end position="65"/>
    </location>
</feature>
<dbReference type="SUPFAM" id="SSF52540">
    <property type="entry name" value="P-loop containing nucleoside triphosphate hydrolases"/>
    <property type="match status" value="1"/>
</dbReference>
<comment type="subunit">
    <text evidence="7">Heterodimer consisting of MSH2-MSH3 (MutS beta). Forms a ternary complex with MutL alpha (MLH1-PMS1).</text>
</comment>
<dbReference type="Gene3D" id="3.40.50.300">
    <property type="entry name" value="P-loop containing nucleotide triphosphate hydrolases"/>
    <property type="match status" value="1"/>
</dbReference>
<evidence type="ECO:0000256" key="2">
    <source>
        <dbReference type="ARBA" id="ARBA00022151"/>
    </source>
</evidence>
<dbReference type="GO" id="GO:0007131">
    <property type="term" value="P:reciprocal meiotic recombination"/>
    <property type="evidence" value="ECO:0007669"/>
    <property type="project" value="TreeGrafter"/>
</dbReference>